<reference evidence="1" key="1">
    <citation type="submission" date="2018-05" db="EMBL/GenBank/DDBJ databases">
        <title>Whole genome of Theropithecus gelada.</title>
        <authorList>
            <person name="Chiou K.L."/>
            <person name="Snyder-Mackler N."/>
        </authorList>
    </citation>
    <scope>NUCLEOTIDE SEQUENCE [LARGE SCALE GENOMIC DNA]</scope>
</reference>
<accession>A0A8D2K7Z2</accession>
<reference evidence="1" key="3">
    <citation type="submission" date="2025-09" db="UniProtKB">
        <authorList>
            <consortium name="Ensembl"/>
        </authorList>
    </citation>
    <scope>IDENTIFICATION</scope>
</reference>
<protein>
    <submittedName>
        <fullName evidence="1">Uncharacterized protein</fullName>
    </submittedName>
</protein>
<reference evidence="1" key="2">
    <citation type="submission" date="2025-08" db="UniProtKB">
        <authorList>
            <consortium name="Ensembl"/>
        </authorList>
    </citation>
    <scope>IDENTIFICATION</scope>
</reference>
<keyword evidence="2" id="KW-1185">Reference proteome</keyword>
<evidence type="ECO:0000313" key="2">
    <source>
        <dbReference type="Proteomes" id="UP000694411"/>
    </source>
</evidence>
<name>A0A8D2K7Z2_THEGE</name>
<evidence type="ECO:0000313" key="1">
    <source>
        <dbReference type="Ensembl" id="ENSTGEP00000031072.1"/>
    </source>
</evidence>
<dbReference type="AlphaFoldDB" id="A0A8D2K7Z2"/>
<dbReference type="Proteomes" id="UP000694411">
    <property type="component" value="Chromosome 5"/>
</dbReference>
<proteinExistence type="predicted"/>
<sequence length="67" mass="7347">MAVLDAIMKADVGYMGKGVRKAGRKAGVSAGVTEGRQHRTLHGTNIRPEIRYVVLRITDRNDSEIPL</sequence>
<organism evidence="1 2">
    <name type="scientific">Theropithecus gelada</name>
    <name type="common">Gelada baboon</name>
    <dbReference type="NCBI Taxonomy" id="9565"/>
    <lineage>
        <taxon>Eukaryota</taxon>
        <taxon>Metazoa</taxon>
        <taxon>Chordata</taxon>
        <taxon>Craniata</taxon>
        <taxon>Vertebrata</taxon>
        <taxon>Euteleostomi</taxon>
        <taxon>Mammalia</taxon>
        <taxon>Eutheria</taxon>
        <taxon>Euarchontoglires</taxon>
        <taxon>Primates</taxon>
        <taxon>Haplorrhini</taxon>
        <taxon>Catarrhini</taxon>
        <taxon>Cercopithecidae</taxon>
        <taxon>Cercopithecinae</taxon>
        <taxon>Theropithecus</taxon>
    </lineage>
</organism>
<dbReference type="Ensembl" id="ENSTGET00000036939.1">
    <property type="protein sequence ID" value="ENSTGEP00000031072.1"/>
    <property type="gene ID" value="ENSTGEG00000024897.1"/>
</dbReference>